<dbReference type="EMBL" id="UINC01133434">
    <property type="protein sequence ID" value="SVD16362.1"/>
    <property type="molecule type" value="Genomic_DNA"/>
</dbReference>
<name>A0A382T3I2_9ZZZZ</name>
<dbReference type="InterPro" id="IPR003142">
    <property type="entry name" value="BPL_C"/>
</dbReference>
<gene>
    <name evidence="2" type="ORF">METZ01_LOCUS369216</name>
</gene>
<evidence type="ECO:0000259" key="1">
    <source>
        <dbReference type="Pfam" id="PF02237"/>
    </source>
</evidence>
<evidence type="ECO:0000313" key="2">
    <source>
        <dbReference type="EMBL" id="SVD16362.1"/>
    </source>
</evidence>
<dbReference type="Gene3D" id="3.30.930.10">
    <property type="entry name" value="Bira Bifunctional Protein, Domain 2"/>
    <property type="match status" value="1"/>
</dbReference>
<dbReference type="Gene3D" id="2.30.30.100">
    <property type="match status" value="1"/>
</dbReference>
<dbReference type="AlphaFoldDB" id="A0A382T3I2"/>
<dbReference type="Pfam" id="PF02237">
    <property type="entry name" value="BPL_C"/>
    <property type="match status" value="1"/>
</dbReference>
<feature type="domain" description="Biotin protein ligase C-terminal" evidence="1">
    <location>
        <begin position="61"/>
        <end position="106"/>
    </location>
</feature>
<protein>
    <recommendedName>
        <fullName evidence="1">Biotin protein ligase C-terminal domain-containing protein</fullName>
    </recommendedName>
</protein>
<proteinExistence type="predicted"/>
<reference evidence="2" key="1">
    <citation type="submission" date="2018-05" db="EMBL/GenBank/DDBJ databases">
        <authorList>
            <person name="Lanie J.A."/>
            <person name="Ng W.-L."/>
            <person name="Kazmierczak K.M."/>
            <person name="Andrzejewski T.M."/>
            <person name="Davidsen T.M."/>
            <person name="Wayne K.J."/>
            <person name="Tettelin H."/>
            <person name="Glass J.I."/>
            <person name="Rusch D."/>
            <person name="Podicherti R."/>
            <person name="Tsui H.-C.T."/>
            <person name="Winkler M.E."/>
        </authorList>
    </citation>
    <scope>NUCLEOTIDE SEQUENCE</scope>
</reference>
<accession>A0A382T3I2</accession>
<feature type="non-terminal residue" evidence="2">
    <location>
        <position position="1"/>
    </location>
</feature>
<sequence length="108" mass="11788">TSEFPPEIESSSTSLKLATGANISRTDLAIEILRELDHDYSRIVSGKFSSVADEWAGNCSTLGKRVKINIGQRRFTGRAEALDEAGSLLIRTEHGRVERITSGDVIVI</sequence>
<dbReference type="SUPFAM" id="SSF50037">
    <property type="entry name" value="C-terminal domain of transcriptional repressors"/>
    <property type="match status" value="1"/>
</dbReference>
<organism evidence="2">
    <name type="scientific">marine metagenome</name>
    <dbReference type="NCBI Taxonomy" id="408172"/>
    <lineage>
        <taxon>unclassified sequences</taxon>
        <taxon>metagenomes</taxon>
        <taxon>ecological metagenomes</taxon>
    </lineage>
</organism>
<dbReference type="InterPro" id="IPR008988">
    <property type="entry name" value="Transcriptional_repressor_C"/>
</dbReference>
<dbReference type="InterPro" id="IPR045864">
    <property type="entry name" value="aa-tRNA-synth_II/BPL/LPL"/>
</dbReference>